<dbReference type="VEuPathDB" id="VectorBase:ISCP_026226"/>
<feature type="compositionally biased region" description="Acidic residues" evidence="1">
    <location>
        <begin position="48"/>
        <end position="76"/>
    </location>
</feature>
<dbReference type="InterPro" id="IPR011989">
    <property type="entry name" value="ARM-like"/>
</dbReference>
<accession>A0A4D5RV83</accession>
<feature type="region of interest" description="Disordered" evidence="1">
    <location>
        <begin position="45"/>
        <end position="122"/>
    </location>
</feature>
<sequence>MCVLGLCTLISSQGSRPQSLTEMASQVVPSLLVLFDGLKRAYAYRAQDDEDSDDEEEEDDDYEGEVLDSDEDDVEGQDYLQRLARQAKKESPFPVTSATIEDDQEDDDEDDEEDDDEEETALESFTTPLDEEDCPVDEYMVFKEVMQAIQSTDPMWFNALTSGLSGEQQKALQEVYLLADQRRAAAESRRIEKSGGYVFQNQTVPTSFNFGGAPLC</sequence>
<feature type="compositionally biased region" description="Acidic residues" evidence="1">
    <location>
        <begin position="100"/>
        <end position="121"/>
    </location>
</feature>
<dbReference type="SUPFAM" id="SSF48371">
    <property type="entry name" value="ARM repeat"/>
    <property type="match status" value="1"/>
</dbReference>
<dbReference type="OrthoDB" id="760868at2759"/>
<dbReference type="InterPro" id="IPR016024">
    <property type="entry name" value="ARM-type_fold"/>
</dbReference>
<dbReference type="VEuPathDB" id="VectorBase:ISCI000557"/>
<dbReference type="EMBL" id="GHJT01007197">
    <property type="protein sequence ID" value="MOY41168.1"/>
    <property type="molecule type" value="Transcribed_RNA"/>
</dbReference>
<evidence type="ECO:0000313" key="2">
    <source>
        <dbReference type="EMBL" id="MOY41168.1"/>
    </source>
</evidence>
<organism evidence="2">
    <name type="scientific">Ixodes scapularis</name>
    <name type="common">Black-legged tick</name>
    <name type="synonym">Deer tick</name>
    <dbReference type="NCBI Taxonomy" id="6945"/>
    <lineage>
        <taxon>Eukaryota</taxon>
        <taxon>Metazoa</taxon>
        <taxon>Ecdysozoa</taxon>
        <taxon>Arthropoda</taxon>
        <taxon>Chelicerata</taxon>
        <taxon>Arachnida</taxon>
        <taxon>Acari</taxon>
        <taxon>Parasitiformes</taxon>
        <taxon>Ixodida</taxon>
        <taxon>Ixodoidea</taxon>
        <taxon>Ixodidae</taxon>
        <taxon>Ixodinae</taxon>
        <taxon>Ixodes</taxon>
    </lineage>
</organism>
<dbReference type="Gene3D" id="1.25.10.10">
    <property type="entry name" value="Leucine-rich Repeat Variant"/>
    <property type="match status" value="1"/>
</dbReference>
<dbReference type="VEuPathDB" id="VectorBase:ISCW000557"/>
<evidence type="ECO:0000256" key="1">
    <source>
        <dbReference type="SAM" id="MobiDB-lite"/>
    </source>
</evidence>
<name>A0A4D5RV83_IXOSC</name>
<protein>
    <recommendedName>
        <fullName evidence="3">Importin-7</fullName>
    </recommendedName>
</protein>
<dbReference type="AlphaFoldDB" id="A0A4D5RV83"/>
<proteinExistence type="predicted"/>
<reference evidence="2" key="1">
    <citation type="submission" date="2019-04" db="EMBL/GenBank/DDBJ databases">
        <title>An insight into the mialome of Ixodes scapularis.</title>
        <authorList>
            <person name="Ribeiro J.M."/>
            <person name="Mather T.N."/>
            <person name="Karim S."/>
        </authorList>
    </citation>
    <scope>NUCLEOTIDE SEQUENCE</scope>
</reference>
<evidence type="ECO:0008006" key="3">
    <source>
        <dbReference type="Google" id="ProtNLM"/>
    </source>
</evidence>